<accession>A0A345CRZ6</accession>
<dbReference type="InterPro" id="IPR009351">
    <property type="entry name" value="AlkZ-like"/>
</dbReference>
<sequence length="402" mass="47087">MPVLSLSLRHARHLQLAAQGVLRPVRRKACFDDLNAVIRRMSLLQIDSINVVARSPYLVLFSRLGDYPPHWLDEALSGGRLFEYWAHEACFISIEDYALFRHRMLNPRLPGWKYDTEWIAAWQHEISALLDHIARNGPVKSADFSAPSGQKPGWWAWKPQKRHLENLFSAGELMVKERQNFQRVYDLRQNIMPEWNDVLHTLDEAAAIEQMLCNSAAGLRIFRPQWLAGYYRLKNALVKEILCHWLESGEIVRVDAEKMGECYLYQPQSTDPESTLHDTYTALLSTFDPLIWDRRRARELFDFDYRLECYTPEGRRQYGYFVLPVLHRGALRGWLDAKMLRKEKTLLIKQFWLQPEVKIGQRLLDDVCLAVIRFARWQGAESVLLEKRNDALAEAWHKSWAV</sequence>
<dbReference type="Proteomes" id="UP000264980">
    <property type="component" value="Chromosome"/>
</dbReference>
<dbReference type="EMBL" id="CP013970">
    <property type="protein sequence ID" value="AXF76213.1"/>
    <property type="molecule type" value="Genomic_DNA"/>
</dbReference>
<dbReference type="RefSeq" id="WP_233480508.1">
    <property type="nucleotide sequence ID" value="NZ_CP013970.1"/>
</dbReference>
<proteinExistence type="predicted"/>
<dbReference type="PANTHER" id="PTHR30528:SF0">
    <property type="entry name" value="CYTOPLASMIC PROTEIN"/>
    <property type="match status" value="1"/>
</dbReference>
<gene>
    <name evidence="1" type="ORF">AV903_09390</name>
</gene>
<dbReference type="Pfam" id="PF06224">
    <property type="entry name" value="AlkZ-like"/>
    <property type="match status" value="1"/>
</dbReference>
<name>A0A345CRZ6_9GAMM</name>
<reference evidence="1 2" key="1">
    <citation type="submission" date="2016-01" db="EMBL/GenBank/DDBJ databases">
        <authorList>
            <person name="Oliw E.H."/>
        </authorList>
    </citation>
    <scope>NUCLEOTIDE SEQUENCE [LARGE SCALE GENOMIC DNA]</scope>
    <source>
        <strain evidence="1 2">MDcuke</strain>
    </source>
</reference>
<evidence type="ECO:0000313" key="2">
    <source>
        <dbReference type="Proteomes" id="UP000264980"/>
    </source>
</evidence>
<organism evidence="1 2">
    <name type="scientific">Erwinia tracheiphila</name>
    <dbReference type="NCBI Taxonomy" id="65700"/>
    <lineage>
        <taxon>Bacteria</taxon>
        <taxon>Pseudomonadati</taxon>
        <taxon>Pseudomonadota</taxon>
        <taxon>Gammaproteobacteria</taxon>
        <taxon>Enterobacterales</taxon>
        <taxon>Erwiniaceae</taxon>
        <taxon>Erwinia</taxon>
    </lineage>
</organism>
<protein>
    <submittedName>
        <fullName evidence="1">Winged helix-turn-helix domain-containing protein</fullName>
    </submittedName>
</protein>
<dbReference type="AlphaFoldDB" id="A0A345CRZ6"/>
<dbReference type="PANTHER" id="PTHR30528">
    <property type="entry name" value="CYTOPLASMIC PROTEIN"/>
    <property type="match status" value="1"/>
</dbReference>
<evidence type="ECO:0000313" key="1">
    <source>
        <dbReference type="EMBL" id="AXF76213.1"/>
    </source>
</evidence>